<keyword evidence="2" id="KW-1185">Reference proteome</keyword>
<comment type="caution">
    <text evidence="1">The sequence shown here is derived from an EMBL/GenBank/DDBJ whole genome shotgun (WGS) entry which is preliminary data.</text>
</comment>
<dbReference type="Proteomes" id="UP000299102">
    <property type="component" value="Unassembled WGS sequence"/>
</dbReference>
<organism evidence="1 2">
    <name type="scientific">Eumeta variegata</name>
    <name type="common">Bagworm moth</name>
    <name type="synonym">Eumeta japonica</name>
    <dbReference type="NCBI Taxonomy" id="151549"/>
    <lineage>
        <taxon>Eukaryota</taxon>
        <taxon>Metazoa</taxon>
        <taxon>Ecdysozoa</taxon>
        <taxon>Arthropoda</taxon>
        <taxon>Hexapoda</taxon>
        <taxon>Insecta</taxon>
        <taxon>Pterygota</taxon>
        <taxon>Neoptera</taxon>
        <taxon>Endopterygota</taxon>
        <taxon>Lepidoptera</taxon>
        <taxon>Glossata</taxon>
        <taxon>Ditrysia</taxon>
        <taxon>Tineoidea</taxon>
        <taxon>Psychidae</taxon>
        <taxon>Oiketicinae</taxon>
        <taxon>Eumeta</taxon>
    </lineage>
</organism>
<dbReference type="AlphaFoldDB" id="A0A4C1YFK0"/>
<reference evidence="1 2" key="1">
    <citation type="journal article" date="2019" name="Commun. Biol.">
        <title>The bagworm genome reveals a unique fibroin gene that provides high tensile strength.</title>
        <authorList>
            <person name="Kono N."/>
            <person name="Nakamura H."/>
            <person name="Ohtoshi R."/>
            <person name="Tomita M."/>
            <person name="Numata K."/>
            <person name="Arakawa K."/>
        </authorList>
    </citation>
    <scope>NUCLEOTIDE SEQUENCE [LARGE SCALE GENOMIC DNA]</scope>
</reference>
<gene>
    <name evidence="1" type="ORF">EVAR_59796_1</name>
</gene>
<evidence type="ECO:0000313" key="2">
    <source>
        <dbReference type="Proteomes" id="UP000299102"/>
    </source>
</evidence>
<proteinExistence type="predicted"/>
<accession>A0A4C1YFK0</accession>
<evidence type="ECO:0000313" key="1">
    <source>
        <dbReference type="EMBL" id="GBP73582.1"/>
    </source>
</evidence>
<sequence length="103" mass="11419">MRLARIAYAGRAHLKSHVLYAKKFLTDDYVERNRRTIISARPMPAAARAGRARDAAPVTGRGELSANRNYAVSDRFLKFPVALTAFLFRRSVSSTRTPAVSPA</sequence>
<dbReference type="EMBL" id="BGZK01001179">
    <property type="protein sequence ID" value="GBP73582.1"/>
    <property type="molecule type" value="Genomic_DNA"/>
</dbReference>
<protein>
    <submittedName>
        <fullName evidence="1">Uncharacterized protein</fullName>
    </submittedName>
</protein>
<name>A0A4C1YFK0_EUMVA</name>